<dbReference type="InterPro" id="IPR013149">
    <property type="entry name" value="ADH-like_C"/>
</dbReference>
<dbReference type="EMBL" id="ML978081">
    <property type="protein sequence ID" value="KAF2008875.1"/>
    <property type="molecule type" value="Genomic_DNA"/>
</dbReference>
<accession>A0A6A5X775</accession>
<organism evidence="4 5">
    <name type="scientific">Aaosphaeria arxii CBS 175.79</name>
    <dbReference type="NCBI Taxonomy" id="1450172"/>
    <lineage>
        <taxon>Eukaryota</taxon>
        <taxon>Fungi</taxon>
        <taxon>Dikarya</taxon>
        <taxon>Ascomycota</taxon>
        <taxon>Pezizomycotina</taxon>
        <taxon>Dothideomycetes</taxon>
        <taxon>Pleosporomycetidae</taxon>
        <taxon>Pleosporales</taxon>
        <taxon>Pleosporales incertae sedis</taxon>
        <taxon>Aaosphaeria</taxon>
    </lineage>
</organism>
<gene>
    <name evidence="4" type="ORF">BU24DRAFT_437701</name>
</gene>
<dbReference type="SMART" id="SM00829">
    <property type="entry name" value="PKS_ER"/>
    <property type="match status" value="1"/>
</dbReference>
<dbReference type="PANTHER" id="PTHR48106:SF18">
    <property type="entry name" value="QUINONE OXIDOREDUCTASE PIG3"/>
    <property type="match status" value="1"/>
</dbReference>
<dbReference type="GO" id="GO:0016651">
    <property type="term" value="F:oxidoreductase activity, acting on NAD(P)H"/>
    <property type="evidence" value="ECO:0007669"/>
    <property type="project" value="TreeGrafter"/>
</dbReference>
<protein>
    <submittedName>
        <fullName evidence="4">NAD(P)-binding protein</fullName>
    </submittedName>
</protein>
<dbReference type="InterPro" id="IPR036291">
    <property type="entry name" value="NAD(P)-bd_dom_sf"/>
</dbReference>
<dbReference type="SUPFAM" id="SSF50129">
    <property type="entry name" value="GroES-like"/>
    <property type="match status" value="1"/>
</dbReference>
<dbReference type="GO" id="GO:0070402">
    <property type="term" value="F:NADPH binding"/>
    <property type="evidence" value="ECO:0007669"/>
    <property type="project" value="TreeGrafter"/>
</dbReference>
<dbReference type="InterPro" id="IPR013154">
    <property type="entry name" value="ADH-like_N"/>
</dbReference>
<evidence type="ECO:0000313" key="5">
    <source>
        <dbReference type="Proteomes" id="UP000799778"/>
    </source>
</evidence>
<feature type="domain" description="Enoyl reductase (ER)" evidence="3">
    <location>
        <begin position="23"/>
        <end position="367"/>
    </location>
</feature>
<keyword evidence="5" id="KW-1185">Reference proteome</keyword>
<evidence type="ECO:0000259" key="3">
    <source>
        <dbReference type="SMART" id="SM00829"/>
    </source>
</evidence>
<sequence>MTALIQAPRVPDRMSGVILTGHGGPEVLKYRTDLPVPELSATEVLIKVAAAGLNNTDINTRIGWYSKGIKQGTASESTAASETRTDEDASWSGKALEFPRVQGADCCGYIVAVGSSVSSSRIGQRVLVRSMLMHYTSSVAFECWTFGSECDGAFAQYTKAPSADVYAVNAPSWTDLELGSVPCAFSTAENMLHRSRVGQGETVVITGASGGVGAAAVQLCKRRGARVVAVSGKEKQGQVLELGADEVVVRGESVVGALGRMSVDVVLDVVGGPSFAELLDVLKKGGRYATAGAIAGPIVELDLRTLYLKDLSFFGCTFQDEEVFANLISYIEKGEIKPHVGQVYKLQDIGEAQEDFQLKASSGKIVLDIN</sequence>
<keyword evidence="1" id="KW-0521">NADP</keyword>
<keyword evidence="2" id="KW-0560">Oxidoreductase</keyword>
<dbReference type="Pfam" id="PF08240">
    <property type="entry name" value="ADH_N"/>
    <property type="match status" value="1"/>
</dbReference>
<dbReference type="AlphaFoldDB" id="A0A6A5X775"/>
<dbReference type="RefSeq" id="XP_033377214.1">
    <property type="nucleotide sequence ID" value="XM_033530220.1"/>
</dbReference>
<dbReference type="Gene3D" id="3.90.180.10">
    <property type="entry name" value="Medium-chain alcohol dehydrogenases, catalytic domain"/>
    <property type="match status" value="1"/>
</dbReference>
<evidence type="ECO:0000256" key="1">
    <source>
        <dbReference type="ARBA" id="ARBA00022857"/>
    </source>
</evidence>
<name>A0A6A5X775_9PLEO</name>
<dbReference type="Pfam" id="PF00107">
    <property type="entry name" value="ADH_zinc_N"/>
    <property type="match status" value="1"/>
</dbReference>
<proteinExistence type="predicted"/>
<dbReference type="Proteomes" id="UP000799778">
    <property type="component" value="Unassembled WGS sequence"/>
</dbReference>
<evidence type="ECO:0000256" key="2">
    <source>
        <dbReference type="ARBA" id="ARBA00023002"/>
    </source>
</evidence>
<dbReference type="InterPro" id="IPR011032">
    <property type="entry name" value="GroES-like_sf"/>
</dbReference>
<dbReference type="PANTHER" id="PTHR48106">
    <property type="entry name" value="QUINONE OXIDOREDUCTASE PIG3-RELATED"/>
    <property type="match status" value="1"/>
</dbReference>
<dbReference type="SUPFAM" id="SSF51735">
    <property type="entry name" value="NAD(P)-binding Rossmann-fold domains"/>
    <property type="match status" value="1"/>
</dbReference>
<dbReference type="OrthoDB" id="203908at2759"/>
<dbReference type="InterPro" id="IPR020843">
    <property type="entry name" value="ER"/>
</dbReference>
<dbReference type="GeneID" id="54287617"/>
<dbReference type="Gene3D" id="3.40.50.720">
    <property type="entry name" value="NAD(P)-binding Rossmann-like Domain"/>
    <property type="match status" value="1"/>
</dbReference>
<reference evidence="4" key="1">
    <citation type="journal article" date="2020" name="Stud. Mycol.">
        <title>101 Dothideomycetes genomes: a test case for predicting lifestyles and emergence of pathogens.</title>
        <authorList>
            <person name="Haridas S."/>
            <person name="Albert R."/>
            <person name="Binder M."/>
            <person name="Bloem J."/>
            <person name="Labutti K."/>
            <person name="Salamov A."/>
            <person name="Andreopoulos B."/>
            <person name="Baker S."/>
            <person name="Barry K."/>
            <person name="Bills G."/>
            <person name="Bluhm B."/>
            <person name="Cannon C."/>
            <person name="Castanera R."/>
            <person name="Culley D."/>
            <person name="Daum C."/>
            <person name="Ezra D."/>
            <person name="Gonzalez J."/>
            <person name="Henrissat B."/>
            <person name="Kuo A."/>
            <person name="Liang C."/>
            <person name="Lipzen A."/>
            <person name="Lutzoni F."/>
            <person name="Magnuson J."/>
            <person name="Mondo S."/>
            <person name="Nolan M."/>
            <person name="Ohm R."/>
            <person name="Pangilinan J."/>
            <person name="Park H.-J."/>
            <person name="Ramirez L."/>
            <person name="Alfaro M."/>
            <person name="Sun H."/>
            <person name="Tritt A."/>
            <person name="Yoshinaga Y."/>
            <person name="Zwiers L.-H."/>
            <person name="Turgeon B."/>
            <person name="Goodwin S."/>
            <person name="Spatafora J."/>
            <person name="Crous P."/>
            <person name="Grigoriev I."/>
        </authorList>
    </citation>
    <scope>NUCLEOTIDE SEQUENCE</scope>
    <source>
        <strain evidence="4">CBS 175.79</strain>
    </source>
</reference>
<evidence type="ECO:0000313" key="4">
    <source>
        <dbReference type="EMBL" id="KAF2008875.1"/>
    </source>
</evidence>